<evidence type="ECO:0000256" key="1">
    <source>
        <dbReference type="ARBA" id="ARBA00022908"/>
    </source>
</evidence>
<dbReference type="GO" id="GO:0003677">
    <property type="term" value="F:DNA binding"/>
    <property type="evidence" value="ECO:0007669"/>
    <property type="project" value="UniProtKB-KW"/>
</dbReference>
<protein>
    <submittedName>
        <fullName evidence="6">Tyrosine recombinase XerC</fullName>
    </submittedName>
</protein>
<proteinExistence type="predicted"/>
<dbReference type="PROSITE" id="PS51900">
    <property type="entry name" value="CB"/>
    <property type="match status" value="1"/>
</dbReference>
<gene>
    <name evidence="6" type="ORF">MNBD_GAMMA26-1326</name>
</gene>
<keyword evidence="1" id="KW-0229">DNA integration</keyword>
<evidence type="ECO:0000256" key="3">
    <source>
        <dbReference type="ARBA" id="ARBA00023172"/>
    </source>
</evidence>
<feature type="domain" description="Tyr recombinase" evidence="4">
    <location>
        <begin position="107"/>
        <end position="293"/>
    </location>
</feature>
<dbReference type="InterPro" id="IPR002104">
    <property type="entry name" value="Integrase_catalytic"/>
</dbReference>
<evidence type="ECO:0000313" key="6">
    <source>
        <dbReference type="EMBL" id="VAX11119.1"/>
    </source>
</evidence>
<dbReference type="Gene3D" id="1.10.443.10">
    <property type="entry name" value="Intergrase catalytic core"/>
    <property type="match status" value="1"/>
</dbReference>
<evidence type="ECO:0000259" key="4">
    <source>
        <dbReference type="PROSITE" id="PS51898"/>
    </source>
</evidence>
<sequence>MTFLDGMTSLLSYLRLSKYSPATIDNYGDQLKRFGEWLAQQSIHDLRKLSHQDILDYQLAVKQQPIGRETQALRLRAVKRLFNHLVDQAVILLDPTEGIQEISRKEKLPRPILSKQEINRLLLAPNTSLPQGIRDRALLEVLYATGIRVGELEKVTIHHVDLQTQTLQVRYAKGGRPRTVPLGKTATKWLKEYLTQVRPRLGKRRPFERALFLVRGGKPLMQTMIRCLLQQYRKQVKIKKSVTPHILRHTCATHMMQQGADIRAIQQLLGHISLKSTTIYTRVVPLEVKATHQQYHPNERKDGKDEDQ</sequence>
<dbReference type="InterPro" id="IPR011010">
    <property type="entry name" value="DNA_brk_join_enz"/>
</dbReference>
<dbReference type="GO" id="GO:0015074">
    <property type="term" value="P:DNA integration"/>
    <property type="evidence" value="ECO:0007669"/>
    <property type="project" value="UniProtKB-KW"/>
</dbReference>
<dbReference type="InterPro" id="IPR013762">
    <property type="entry name" value="Integrase-like_cat_sf"/>
</dbReference>
<dbReference type="InterPro" id="IPR004107">
    <property type="entry name" value="Integrase_SAM-like_N"/>
</dbReference>
<evidence type="ECO:0000256" key="2">
    <source>
        <dbReference type="ARBA" id="ARBA00023125"/>
    </source>
</evidence>
<feature type="domain" description="Core-binding (CB)" evidence="5">
    <location>
        <begin position="1"/>
        <end position="86"/>
    </location>
</feature>
<dbReference type="PROSITE" id="PS51898">
    <property type="entry name" value="TYR_RECOMBINASE"/>
    <property type="match status" value="1"/>
</dbReference>
<accession>A0A3B1AYF1</accession>
<dbReference type="PANTHER" id="PTHR30349">
    <property type="entry name" value="PHAGE INTEGRASE-RELATED"/>
    <property type="match status" value="1"/>
</dbReference>
<dbReference type="Pfam" id="PF02899">
    <property type="entry name" value="Phage_int_SAM_1"/>
    <property type="match status" value="1"/>
</dbReference>
<dbReference type="InterPro" id="IPR044068">
    <property type="entry name" value="CB"/>
</dbReference>
<dbReference type="SUPFAM" id="SSF56349">
    <property type="entry name" value="DNA breaking-rejoining enzymes"/>
    <property type="match status" value="1"/>
</dbReference>
<evidence type="ECO:0000259" key="5">
    <source>
        <dbReference type="PROSITE" id="PS51900"/>
    </source>
</evidence>
<dbReference type="Gene3D" id="1.10.150.130">
    <property type="match status" value="1"/>
</dbReference>
<dbReference type="Pfam" id="PF00589">
    <property type="entry name" value="Phage_integrase"/>
    <property type="match status" value="1"/>
</dbReference>
<reference evidence="6" key="1">
    <citation type="submission" date="2018-06" db="EMBL/GenBank/DDBJ databases">
        <authorList>
            <person name="Zhirakovskaya E."/>
        </authorList>
    </citation>
    <scope>NUCLEOTIDE SEQUENCE</scope>
</reference>
<dbReference type="InterPro" id="IPR010998">
    <property type="entry name" value="Integrase_recombinase_N"/>
</dbReference>
<name>A0A3B1AYF1_9ZZZZ</name>
<keyword evidence="2" id="KW-0238">DNA-binding</keyword>
<organism evidence="6">
    <name type="scientific">hydrothermal vent metagenome</name>
    <dbReference type="NCBI Taxonomy" id="652676"/>
    <lineage>
        <taxon>unclassified sequences</taxon>
        <taxon>metagenomes</taxon>
        <taxon>ecological metagenomes</taxon>
    </lineage>
</organism>
<dbReference type="PANTHER" id="PTHR30349:SF81">
    <property type="entry name" value="TYROSINE RECOMBINASE XERC"/>
    <property type="match status" value="1"/>
</dbReference>
<dbReference type="GO" id="GO:0006310">
    <property type="term" value="P:DNA recombination"/>
    <property type="evidence" value="ECO:0007669"/>
    <property type="project" value="UniProtKB-KW"/>
</dbReference>
<dbReference type="AlphaFoldDB" id="A0A3B1AYF1"/>
<keyword evidence="3" id="KW-0233">DNA recombination</keyword>
<dbReference type="EMBL" id="UOFX01000081">
    <property type="protein sequence ID" value="VAX11119.1"/>
    <property type="molecule type" value="Genomic_DNA"/>
</dbReference>
<dbReference type="InterPro" id="IPR050090">
    <property type="entry name" value="Tyrosine_recombinase_XerCD"/>
</dbReference>